<feature type="domain" description="HTH gntR-type" evidence="5">
    <location>
        <begin position="20"/>
        <end position="88"/>
    </location>
</feature>
<dbReference type="RefSeq" id="WP_181655803.1">
    <property type="nucleotide sequence ID" value="NZ_JACEHE010000001.1"/>
</dbReference>
<dbReference type="EMBL" id="JACEHE010000001">
    <property type="protein sequence ID" value="MBA2944903.1"/>
    <property type="molecule type" value="Genomic_DNA"/>
</dbReference>
<dbReference type="InterPro" id="IPR036388">
    <property type="entry name" value="WH-like_DNA-bd_sf"/>
</dbReference>
<dbReference type="GO" id="GO:0003700">
    <property type="term" value="F:DNA-binding transcription factor activity"/>
    <property type="evidence" value="ECO:0007669"/>
    <property type="project" value="InterPro"/>
</dbReference>
<name>A0A7W0DH34_9ACTN</name>
<feature type="region of interest" description="Disordered" evidence="4">
    <location>
        <begin position="87"/>
        <end position="112"/>
    </location>
</feature>
<dbReference type="GO" id="GO:0045892">
    <property type="term" value="P:negative regulation of DNA-templated transcription"/>
    <property type="evidence" value="ECO:0007669"/>
    <property type="project" value="TreeGrafter"/>
</dbReference>
<gene>
    <name evidence="6" type="ORF">H1D24_03440</name>
</gene>
<dbReference type="Pfam" id="PF00392">
    <property type="entry name" value="GntR"/>
    <property type="match status" value="1"/>
</dbReference>
<dbReference type="InterPro" id="IPR050679">
    <property type="entry name" value="Bact_HTH_transcr_reg"/>
</dbReference>
<dbReference type="GO" id="GO:0003677">
    <property type="term" value="F:DNA binding"/>
    <property type="evidence" value="ECO:0007669"/>
    <property type="project" value="UniProtKB-KW"/>
</dbReference>
<evidence type="ECO:0000259" key="5">
    <source>
        <dbReference type="PROSITE" id="PS50949"/>
    </source>
</evidence>
<dbReference type="SMART" id="SM00345">
    <property type="entry name" value="HTH_GNTR"/>
    <property type="match status" value="1"/>
</dbReference>
<evidence type="ECO:0000256" key="2">
    <source>
        <dbReference type="ARBA" id="ARBA00023125"/>
    </source>
</evidence>
<evidence type="ECO:0000256" key="1">
    <source>
        <dbReference type="ARBA" id="ARBA00023015"/>
    </source>
</evidence>
<dbReference type="Gene3D" id="1.10.10.10">
    <property type="entry name" value="Winged helix-like DNA-binding domain superfamily/Winged helix DNA-binding domain"/>
    <property type="match status" value="1"/>
</dbReference>
<sequence>MTEIPEGYGPDDELDRDAPDPVYLQLAAVLVARIKRGDYPPRRAVPGVDRLVQEFGVARGTARKTLVLLAELGIVRTVVGKGSFVIEQKPSEAEPPNASGEDQADEDGLDRV</sequence>
<keyword evidence="2" id="KW-0238">DNA-binding</keyword>
<keyword evidence="1" id="KW-0805">Transcription regulation</keyword>
<feature type="compositionally biased region" description="Acidic residues" evidence="4">
    <location>
        <begin position="102"/>
        <end position="112"/>
    </location>
</feature>
<protein>
    <submittedName>
        <fullName evidence="6">GntR family transcriptional regulator</fullName>
    </submittedName>
</protein>
<evidence type="ECO:0000313" key="6">
    <source>
        <dbReference type="EMBL" id="MBA2944903.1"/>
    </source>
</evidence>
<evidence type="ECO:0000256" key="3">
    <source>
        <dbReference type="ARBA" id="ARBA00023163"/>
    </source>
</evidence>
<accession>A0A7W0DH34</accession>
<evidence type="ECO:0000313" key="7">
    <source>
        <dbReference type="Proteomes" id="UP000545761"/>
    </source>
</evidence>
<dbReference type="PANTHER" id="PTHR44846:SF1">
    <property type="entry name" value="MANNOSYL-D-GLYCERATE TRANSPORT_METABOLISM SYSTEM REPRESSOR MNGR-RELATED"/>
    <property type="match status" value="1"/>
</dbReference>
<dbReference type="PROSITE" id="PS50949">
    <property type="entry name" value="HTH_GNTR"/>
    <property type="match status" value="1"/>
</dbReference>
<dbReference type="InterPro" id="IPR000524">
    <property type="entry name" value="Tscrpt_reg_HTH_GntR"/>
</dbReference>
<organism evidence="6 7">
    <name type="scientific">Streptomyces himalayensis subsp. himalayensis</name>
    <dbReference type="NCBI Taxonomy" id="2756131"/>
    <lineage>
        <taxon>Bacteria</taxon>
        <taxon>Bacillati</taxon>
        <taxon>Actinomycetota</taxon>
        <taxon>Actinomycetes</taxon>
        <taxon>Kitasatosporales</taxon>
        <taxon>Streptomycetaceae</taxon>
        <taxon>Streptomyces</taxon>
        <taxon>Streptomyces himalayensis</taxon>
    </lineage>
</organism>
<evidence type="ECO:0000256" key="4">
    <source>
        <dbReference type="SAM" id="MobiDB-lite"/>
    </source>
</evidence>
<keyword evidence="3" id="KW-0804">Transcription</keyword>
<proteinExistence type="predicted"/>
<reference evidence="6 7" key="1">
    <citation type="submission" date="2020-07" db="EMBL/GenBank/DDBJ databases">
        <title>Streptomyces isolated from Indian soil.</title>
        <authorList>
            <person name="Mandal S."/>
            <person name="Maiti P.K."/>
        </authorList>
    </citation>
    <scope>NUCLEOTIDE SEQUENCE [LARGE SCALE GENOMIC DNA]</scope>
    <source>
        <strain evidence="6 7">PSKA28</strain>
    </source>
</reference>
<comment type="caution">
    <text evidence="6">The sequence shown here is derived from an EMBL/GenBank/DDBJ whole genome shotgun (WGS) entry which is preliminary data.</text>
</comment>
<dbReference type="PANTHER" id="PTHR44846">
    <property type="entry name" value="MANNOSYL-D-GLYCERATE TRANSPORT/METABOLISM SYSTEM REPRESSOR MNGR-RELATED"/>
    <property type="match status" value="1"/>
</dbReference>
<dbReference type="CDD" id="cd07377">
    <property type="entry name" value="WHTH_GntR"/>
    <property type="match status" value="1"/>
</dbReference>
<dbReference type="Proteomes" id="UP000545761">
    <property type="component" value="Unassembled WGS sequence"/>
</dbReference>
<dbReference type="SUPFAM" id="SSF46785">
    <property type="entry name" value="Winged helix' DNA-binding domain"/>
    <property type="match status" value="1"/>
</dbReference>
<dbReference type="AlphaFoldDB" id="A0A7W0DH34"/>
<dbReference type="InterPro" id="IPR036390">
    <property type="entry name" value="WH_DNA-bd_sf"/>
</dbReference>